<dbReference type="EMBL" id="JAFBDT010000002">
    <property type="protein sequence ID" value="MBM7560992.1"/>
    <property type="molecule type" value="Genomic_DNA"/>
</dbReference>
<proteinExistence type="predicted"/>
<evidence type="ECO:0000256" key="1">
    <source>
        <dbReference type="SAM" id="Coils"/>
    </source>
</evidence>
<evidence type="ECO:0000313" key="2">
    <source>
        <dbReference type="EMBL" id="MBM7560992.1"/>
    </source>
</evidence>
<evidence type="ECO:0000313" key="3">
    <source>
        <dbReference type="Proteomes" id="UP000767854"/>
    </source>
</evidence>
<protein>
    <submittedName>
        <fullName evidence="2">Uncharacterized protein</fullName>
    </submittedName>
</protein>
<organism evidence="2 3">
    <name type="scientific">Fusibacter tunisiensis</name>
    <dbReference type="NCBI Taxonomy" id="1008308"/>
    <lineage>
        <taxon>Bacteria</taxon>
        <taxon>Bacillati</taxon>
        <taxon>Bacillota</taxon>
        <taxon>Clostridia</taxon>
        <taxon>Eubacteriales</taxon>
        <taxon>Eubacteriales Family XII. Incertae Sedis</taxon>
        <taxon>Fusibacter</taxon>
    </lineage>
</organism>
<dbReference type="Proteomes" id="UP000767854">
    <property type="component" value="Unassembled WGS sequence"/>
</dbReference>
<name>A0ABS2MNM1_9FIRM</name>
<feature type="coiled-coil region" evidence="1">
    <location>
        <begin position="85"/>
        <end position="133"/>
    </location>
</feature>
<keyword evidence="1" id="KW-0175">Coiled coil</keyword>
<reference evidence="2 3" key="1">
    <citation type="submission" date="2021-01" db="EMBL/GenBank/DDBJ databases">
        <title>Genomic Encyclopedia of Type Strains, Phase IV (KMG-IV): sequencing the most valuable type-strain genomes for metagenomic binning, comparative biology and taxonomic classification.</title>
        <authorList>
            <person name="Goeker M."/>
        </authorList>
    </citation>
    <scope>NUCLEOTIDE SEQUENCE [LARGE SCALE GENOMIC DNA]</scope>
    <source>
        <strain evidence="2 3">DSM 24436</strain>
    </source>
</reference>
<accession>A0ABS2MNM1</accession>
<sequence length="143" mass="16708">MYKVSDVSELIGVEKTEVFEKMITHRALLESHIHKEDGVTHFNERGLEVLKTLFGIEIDQYDKSVVKALAKKDFASNEVRQDRDRKILLDKISILINEMDNLDRELSLKDKMIEQYQQKIAEELENMGMLQNIIVKKLESVME</sequence>
<comment type="caution">
    <text evidence="2">The sequence shown here is derived from an EMBL/GenBank/DDBJ whole genome shotgun (WGS) entry which is preliminary data.</text>
</comment>
<keyword evidence="3" id="KW-1185">Reference proteome</keyword>
<gene>
    <name evidence="2" type="ORF">JOC49_000506</name>
</gene>
<dbReference type="RefSeq" id="WP_204661906.1">
    <property type="nucleotide sequence ID" value="NZ_JAFBDT010000002.1"/>
</dbReference>